<dbReference type="InterPro" id="IPR038595">
    <property type="entry name" value="LOR_sf"/>
</dbReference>
<dbReference type="EMBL" id="JAINDJ010000002">
    <property type="protein sequence ID" value="KAG9459782.1"/>
    <property type="molecule type" value="Genomic_DNA"/>
</dbReference>
<comment type="caution">
    <text evidence="2">The sequence shown here is derived from an EMBL/GenBank/DDBJ whole genome shotgun (WGS) entry which is preliminary data.</text>
</comment>
<dbReference type="SUPFAM" id="SSF54518">
    <property type="entry name" value="Tubby C-terminal domain-like"/>
    <property type="match status" value="1"/>
</dbReference>
<evidence type="ECO:0000313" key="3">
    <source>
        <dbReference type="Proteomes" id="UP000825729"/>
    </source>
</evidence>
<proteinExistence type="inferred from homology"/>
<dbReference type="Gene3D" id="2.40.160.200">
    <property type="entry name" value="LURP1-related"/>
    <property type="match status" value="1"/>
</dbReference>
<comment type="similarity">
    <text evidence="1">Belongs to the LOR family.</text>
</comment>
<evidence type="ECO:0000313" key="2">
    <source>
        <dbReference type="EMBL" id="KAG9459782.1"/>
    </source>
</evidence>
<dbReference type="PANTHER" id="PTHR31087">
    <property type="match status" value="1"/>
</dbReference>
<dbReference type="InterPro" id="IPR025659">
    <property type="entry name" value="Tubby-like_C"/>
</dbReference>
<evidence type="ECO:0000256" key="1">
    <source>
        <dbReference type="ARBA" id="ARBA00005437"/>
    </source>
</evidence>
<dbReference type="Proteomes" id="UP000825729">
    <property type="component" value="Unassembled WGS sequence"/>
</dbReference>
<sequence>MAKIHPQASSSSSSAAAAAAAAAAATSTTAAAAAAAAATSTTAVNIPSSSPSLSSCRNILERKTYTVWMKSLILNGNGCVIFDSNGQIVYRVDNYNRRCNEKVYLMDPRGHILFTILRKKLRVFGRWEGYKGASSAVSKVDDHDQGKPWFRVIRACCMFRGVSPCSVTVGLEKTPTSCYRITGLKSGCSIAKQTGELIAEVKQKRSSSGVALGDDVLSLVVETDIDHSLVMGLVIVYGLMKRNM</sequence>
<reference evidence="2 3" key="1">
    <citation type="submission" date="2021-07" db="EMBL/GenBank/DDBJ databases">
        <title>The Aristolochia fimbriata genome: insights into angiosperm evolution, floral development and chemical biosynthesis.</title>
        <authorList>
            <person name="Jiao Y."/>
        </authorList>
    </citation>
    <scope>NUCLEOTIDE SEQUENCE [LARGE SCALE GENOMIC DNA]</scope>
    <source>
        <strain evidence="2">IBCAS-2021</strain>
        <tissue evidence="2">Leaf</tissue>
    </source>
</reference>
<name>A0AAV7FHX7_ARIFI</name>
<dbReference type="PANTHER" id="PTHR31087:SF25">
    <property type="entry name" value="TRANSLATION INITIATION FACTOR 2B FAMILY PROTEIN, PUTATIVE, EXPRESSED-RELATED"/>
    <property type="match status" value="1"/>
</dbReference>
<dbReference type="Pfam" id="PF04525">
    <property type="entry name" value="LOR"/>
    <property type="match status" value="1"/>
</dbReference>
<dbReference type="InterPro" id="IPR007612">
    <property type="entry name" value="LOR"/>
</dbReference>
<dbReference type="AlphaFoldDB" id="A0AAV7FHX7"/>
<protein>
    <submittedName>
        <fullName evidence="2">Uncharacterized protein</fullName>
    </submittedName>
</protein>
<accession>A0AAV7FHX7</accession>
<gene>
    <name evidence="2" type="ORF">H6P81_004290</name>
</gene>
<keyword evidence="3" id="KW-1185">Reference proteome</keyword>
<organism evidence="2 3">
    <name type="scientific">Aristolochia fimbriata</name>
    <name type="common">White veined hardy Dutchman's pipe vine</name>
    <dbReference type="NCBI Taxonomy" id="158543"/>
    <lineage>
        <taxon>Eukaryota</taxon>
        <taxon>Viridiplantae</taxon>
        <taxon>Streptophyta</taxon>
        <taxon>Embryophyta</taxon>
        <taxon>Tracheophyta</taxon>
        <taxon>Spermatophyta</taxon>
        <taxon>Magnoliopsida</taxon>
        <taxon>Magnoliidae</taxon>
        <taxon>Piperales</taxon>
        <taxon>Aristolochiaceae</taxon>
        <taxon>Aristolochia</taxon>
    </lineage>
</organism>